<feature type="region of interest" description="Disordered" evidence="1">
    <location>
        <begin position="47"/>
        <end position="77"/>
    </location>
</feature>
<accession>A0A0P7D3W6</accession>
<organism evidence="2 3">
    <name type="scientific">Pseudomonas putida</name>
    <name type="common">Arthrobacter siderocapsulatus</name>
    <dbReference type="NCBI Taxonomy" id="303"/>
    <lineage>
        <taxon>Bacteria</taxon>
        <taxon>Pseudomonadati</taxon>
        <taxon>Pseudomonadota</taxon>
        <taxon>Gammaproteobacteria</taxon>
        <taxon>Pseudomonadales</taxon>
        <taxon>Pseudomonadaceae</taxon>
        <taxon>Pseudomonas</taxon>
    </lineage>
</organism>
<feature type="compositionally biased region" description="Basic and acidic residues" evidence="1">
    <location>
        <begin position="51"/>
        <end position="67"/>
    </location>
</feature>
<evidence type="ECO:0000256" key="1">
    <source>
        <dbReference type="SAM" id="MobiDB-lite"/>
    </source>
</evidence>
<reference evidence="2 3" key="2">
    <citation type="submission" date="2018-03" db="EMBL/GenBank/DDBJ databases">
        <title>Draft genome of Pseudomonas putida strain KH-21-114.</title>
        <authorList>
            <person name="Yoshizawa S."/>
            <person name="Khan N.H."/>
            <person name="Nishimura M."/>
            <person name="Chiura H.X."/>
            <person name="Ogura Y."/>
            <person name="Hayashi T."/>
            <person name="Kogure K."/>
        </authorList>
    </citation>
    <scope>NUCLEOTIDE SEQUENCE [LARGE SCALE GENOMIC DNA]</scope>
    <source>
        <strain evidence="2 3">KH-21-114</strain>
    </source>
</reference>
<gene>
    <name evidence="2" type="ORF">BGP84_06365</name>
</gene>
<evidence type="ECO:0000313" key="3">
    <source>
        <dbReference type="Proteomes" id="UP000237230"/>
    </source>
</evidence>
<protein>
    <submittedName>
        <fullName evidence="2">Uncharacterized protein</fullName>
    </submittedName>
</protein>
<dbReference type="EMBL" id="MINH01000019">
    <property type="protein sequence ID" value="POG09371.1"/>
    <property type="molecule type" value="Genomic_DNA"/>
</dbReference>
<evidence type="ECO:0000313" key="2">
    <source>
        <dbReference type="EMBL" id="POG09371.1"/>
    </source>
</evidence>
<dbReference type="AlphaFoldDB" id="A0A0P7D3W6"/>
<reference evidence="2 3" key="1">
    <citation type="submission" date="2016-08" db="EMBL/GenBank/DDBJ databases">
        <authorList>
            <person name="Seilhamer J.J."/>
        </authorList>
    </citation>
    <scope>NUCLEOTIDE SEQUENCE [LARGE SCALE GENOMIC DNA]</scope>
    <source>
        <strain evidence="2 3">KH-21-114</strain>
    </source>
</reference>
<sequence length="77" mass="8645">MRNLLRGAHDSVRRLAEFALSEGWTLSRSNSGHLKFSKSGFAPIFTSCTPSDHRSERNTRALLRRAEVQNSSSRGIQ</sequence>
<dbReference type="Proteomes" id="UP000237230">
    <property type="component" value="Unassembled WGS sequence"/>
</dbReference>
<name>A0A0P7D3W6_PSEPU</name>
<feature type="compositionally biased region" description="Polar residues" evidence="1">
    <location>
        <begin position="68"/>
        <end position="77"/>
    </location>
</feature>
<proteinExistence type="predicted"/>
<dbReference type="OrthoDB" id="8527745at2"/>
<comment type="caution">
    <text evidence="2">The sequence shown here is derived from an EMBL/GenBank/DDBJ whole genome shotgun (WGS) entry which is preliminary data.</text>
</comment>